<dbReference type="AlphaFoldDB" id="A0AAI8VAS2"/>
<reference evidence="2" key="1">
    <citation type="submission" date="2023-10" db="EMBL/GenBank/DDBJ databases">
        <authorList>
            <person name="Hackl T."/>
        </authorList>
    </citation>
    <scope>NUCLEOTIDE SEQUENCE</scope>
</reference>
<dbReference type="EMBL" id="CAUWAG010000006">
    <property type="protein sequence ID" value="CAJ2504222.1"/>
    <property type="molecule type" value="Genomic_DNA"/>
</dbReference>
<evidence type="ECO:0000313" key="2">
    <source>
        <dbReference type="EMBL" id="CAJ2504222.1"/>
    </source>
</evidence>
<feature type="region of interest" description="Disordered" evidence="1">
    <location>
        <begin position="1"/>
        <end position="25"/>
    </location>
</feature>
<evidence type="ECO:0000313" key="3">
    <source>
        <dbReference type="Proteomes" id="UP001295740"/>
    </source>
</evidence>
<dbReference type="Proteomes" id="UP001295740">
    <property type="component" value="Unassembled WGS sequence"/>
</dbReference>
<comment type="caution">
    <text evidence="2">The sequence shown here is derived from an EMBL/GenBank/DDBJ whole genome shotgun (WGS) entry which is preliminary data.</text>
</comment>
<sequence>MATLSRKSNKRCPAATAEESAGRHSLKSKKSIASAECIVWRAWLHITTYAVPSGSSNYGNVAIGMASNVSIHILEEALVPTAAWNRLPVSVDSEFCSGTSRLSRAADGNTMKHKTTMHLSMSWLPANDLLELTK</sequence>
<organism evidence="2 3">
    <name type="scientific">Anthostomella pinea</name>
    <dbReference type="NCBI Taxonomy" id="933095"/>
    <lineage>
        <taxon>Eukaryota</taxon>
        <taxon>Fungi</taxon>
        <taxon>Dikarya</taxon>
        <taxon>Ascomycota</taxon>
        <taxon>Pezizomycotina</taxon>
        <taxon>Sordariomycetes</taxon>
        <taxon>Xylariomycetidae</taxon>
        <taxon>Xylariales</taxon>
        <taxon>Xylariaceae</taxon>
        <taxon>Anthostomella</taxon>
    </lineage>
</organism>
<evidence type="ECO:0000256" key="1">
    <source>
        <dbReference type="SAM" id="MobiDB-lite"/>
    </source>
</evidence>
<proteinExistence type="predicted"/>
<accession>A0AAI8VAS2</accession>
<protein>
    <submittedName>
        <fullName evidence="2">Uu.00g116160.m01.CDS01</fullName>
    </submittedName>
</protein>
<keyword evidence="3" id="KW-1185">Reference proteome</keyword>
<name>A0AAI8VAS2_9PEZI</name>
<gene>
    <name evidence="2" type="ORF">KHLLAP_LOCUS4690</name>
</gene>